<keyword evidence="4" id="KW-1185">Reference proteome</keyword>
<dbReference type="InterPro" id="IPR046366">
    <property type="entry name" value="MPAB"/>
</dbReference>
<sequence>MSTSEGLFGAVQRFFADLPNTLVDLFDQLRHIQITPLRVVLAGLIFWLCLVRALRWRRYYAIHSKYGPKWDNGRGTLSPQEAQSISHVTMNYDMPLLMNYSLAFALFKTYGIPSISKLLLATKQLSTKAFVSRRYTDTELLIATFFTCPLSGFVDPSFAEQNRAKGPDAQPAEDPRAMIAVARMNWLHSRHNISNGDYLYTLSLFILEPIAWAKRFGWRPLSPMEQDGYFRYWVDIGAKMKIQDIPETLEALEDFAERYEATYMVPAQSNHETAIHTLDELLSAVPDALGLKSFGQRISICLMSERVRVAMMFPEQPWICHFITKSSLGLVAGFQHYFMLPRWSPRTLVHYDIKTHFEPGTCPRLHSKKWPARPWYRAEATGLGYLRDKFLVAMGWFTEMPSPNLKSGGYRIEELGPIHLENKGHEEVFREAAELQGCPIAGPWSPEARHHVQNA</sequence>
<dbReference type="PANTHER" id="PTHR36124">
    <property type="match status" value="1"/>
</dbReference>
<protein>
    <recommendedName>
        <fullName evidence="2">ER-bound oxygenase mpaB/mpaB'/Rubber oxygenase catalytic domain-containing protein</fullName>
    </recommendedName>
</protein>
<dbReference type="Proteomes" id="UP000807306">
    <property type="component" value="Unassembled WGS sequence"/>
</dbReference>
<name>A0A9P6E810_9AGAR</name>
<organism evidence="3 4">
    <name type="scientific">Crepidotus variabilis</name>
    <dbReference type="NCBI Taxonomy" id="179855"/>
    <lineage>
        <taxon>Eukaryota</taxon>
        <taxon>Fungi</taxon>
        <taxon>Dikarya</taxon>
        <taxon>Basidiomycota</taxon>
        <taxon>Agaricomycotina</taxon>
        <taxon>Agaricomycetes</taxon>
        <taxon>Agaricomycetidae</taxon>
        <taxon>Agaricales</taxon>
        <taxon>Agaricineae</taxon>
        <taxon>Crepidotaceae</taxon>
        <taxon>Crepidotus</taxon>
    </lineage>
</organism>
<dbReference type="EMBL" id="MU157902">
    <property type="protein sequence ID" value="KAF9524241.1"/>
    <property type="molecule type" value="Genomic_DNA"/>
</dbReference>
<dbReference type="AlphaFoldDB" id="A0A9P6E810"/>
<evidence type="ECO:0000313" key="4">
    <source>
        <dbReference type="Proteomes" id="UP000807306"/>
    </source>
</evidence>
<dbReference type="GO" id="GO:0016491">
    <property type="term" value="F:oxidoreductase activity"/>
    <property type="evidence" value="ECO:0007669"/>
    <property type="project" value="InterPro"/>
</dbReference>
<accession>A0A9P6E810</accession>
<evidence type="ECO:0000256" key="1">
    <source>
        <dbReference type="SAM" id="Phobius"/>
    </source>
</evidence>
<dbReference type="OrthoDB" id="545169at2759"/>
<dbReference type="PANTHER" id="PTHR36124:SF1">
    <property type="entry name" value="ER-BOUND OXYGENASE MPAB_MPAB'_RUBBER OXYGENASE CATALYTIC DOMAIN-CONTAINING PROTEIN"/>
    <property type="match status" value="1"/>
</dbReference>
<keyword evidence="1" id="KW-1133">Transmembrane helix</keyword>
<comment type="caution">
    <text evidence="3">The sequence shown here is derived from an EMBL/GenBank/DDBJ whole genome shotgun (WGS) entry which is preliminary data.</text>
</comment>
<keyword evidence="1" id="KW-0812">Transmembrane</keyword>
<reference evidence="3" key="1">
    <citation type="submission" date="2020-11" db="EMBL/GenBank/DDBJ databases">
        <authorList>
            <consortium name="DOE Joint Genome Institute"/>
            <person name="Ahrendt S."/>
            <person name="Riley R."/>
            <person name="Andreopoulos W."/>
            <person name="Labutti K."/>
            <person name="Pangilinan J."/>
            <person name="Ruiz-Duenas F.J."/>
            <person name="Barrasa J.M."/>
            <person name="Sanchez-Garcia M."/>
            <person name="Camarero S."/>
            <person name="Miyauchi S."/>
            <person name="Serrano A."/>
            <person name="Linde D."/>
            <person name="Babiker R."/>
            <person name="Drula E."/>
            <person name="Ayuso-Fernandez I."/>
            <person name="Pacheco R."/>
            <person name="Padilla G."/>
            <person name="Ferreira P."/>
            <person name="Barriuso J."/>
            <person name="Kellner H."/>
            <person name="Castanera R."/>
            <person name="Alfaro M."/>
            <person name="Ramirez L."/>
            <person name="Pisabarro A.G."/>
            <person name="Kuo A."/>
            <person name="Tritt A."/>
            <person name="Lipzen A."/>
            <person name="He G."/>
            <person name="Yan M."/>
            <person name="Ng V."/>
            <person name="Cullen D."/>
            <person name="Martin F."/>
            <person name="Rosso M.-N."/>
            <person name="Henrissat B."/>
            <person name="Hibbett D."/>
            <person name="Martinez A.T."/>
            <person name="Grigoriev I.V."/>
        </authorList>
    </citation>
    <scope>NUCLEOTIDE SEQUENCE</scope>
    <source>
        <strain evidence="3">CBS 506.95</strain>
    </source>
</reference>
<proteinExistence type="predicted"/>
<dbReference type="Pfam" id="PF09995">
    <property type="entry name" value="MPAB_Lcp_cat"/>
    <property type="match status" value="1"/>
</dbReference>
<keyword evidence="1" id="KW-0472">Membrane</keyword>
<dbReference type="InterPro" id="IPR018713">
    <property type="entry name" value="MPAB/Lcp_cat_dom"/>
</dbReference>
<gene>
    <name evidence="3" type="ORF">CPB83DRAFT_861677</name>
</gene>
<feature type="domain" description="ER-bound oxygenase mpaB/mpaB'/Rubber oxygenase catalytic" evidence="2">
    <location>
        <begin position="191"/>
        <end position="314"/>
    </location>
</feature>
<feature type="transmembrane region" description="Helical" evidence="1">
    <location>
        <begin position="35"/>
        <end position="54"/>
    </location>
</feature>
<evidence type="ECO:0000313" key="3">
    <source>
        <dbReference type="EMBL" id="KAF9524241.1"/>
    </source>
</evidence>
<evidence type="ECO:0000259" key="2">
    <source>
        <dbReference type="Pfam" id="PF09995"/>
    </source>
</evidence>